<evidence type="ECO:0008006" key="3">
    <source>
        <dbReference type="Google" id="ProtNLM"/>
    </source>
</evidence>
<reference evidence="1 2" key="1">
    <citation type="submission" date="2016-11" db="EMBL/GenBank/DDBJ databases">
        <title>The macronuclear genome of Stentor coeruleus: a giant cell with tiny introns.</title>
        <authorList>
            <person name="Slabodnick M."/>
            <person name="Ruby J.G."/>
            <person name="Reiff S.B."/>
            <person name="Swart E.C."/>
            <person name="Gosai S."/>
            <person name="Prabakaran S."/>
            <person name="Witkowska E."/>
            <person name="Larue G.E."/>
            <person name="Fisher S."/>
            <person name="Freeman R.M."/>
            <person name="Gunawardena J."/>
            <person name="Chu W."/>
            <person name="Stover N.A."/>
            <person name="Gregory B.D."/>
            <person name="Nowacki M."/>
            <person name="Derisi J."/>
            <person name="Roy S.W."/>
            <person name="Marshall W.F."/>
            <person name="Sood P."/>
        </authorList>
    </citation>
    <scope>NUCLEOTIDE SEQUENCE [LARGE SCALE GENOMIC DNA]</scope>
    <source>
        <strain evidence="1">WM001</strain>
    </source>
</reference>
<dbReference type="EMBL" id="MPUH01002019">
    <property type="protein sequence ID" value="OMJ65639.1"/>
    <property type="molecule type" value="Genomic_DNA"/>
</dbReference>
<dbReference type="InterPro" id="IPR032675">
    <property type="entry name" value="LRR_dom_sf"/>
</dbReference>
<protein>
    <recommendedName>
        <fullName evidence="3">F-box domain-containing protein</fullName>
    </recommendedName>
</protein>
<comment type="caution">
    <text evidence="1">The sequence shown here is derived from an EMBL/GenBank/DDBJ whole genome shotgun (WGS) entry which is preliminary data.</text>
</comment>
<accession>A0A1R2AMA5</accession>
<evidence type="ECO:0000313" key="2">
    <source>
        <dbReference type="Proteomes" id="UP000187209"/>
    </source>
</evidence>
<organism evidence="1 2">
    <name type="scientific">Stentor coeruleus</name>
    <dbReference type="NCBI Taxonomy" id="5963"/>
    <lineage>
        <taxon>Eukaryota</taxon>
        <taxon>Sar</taxon>
        <taxon>Alveolata</taxon>
        <taxon>Ciliophora</taxon>
        <taxon>Postciliodesmatophora</taxon>
        <taxon>Heterotrichea</taxon>
        <taxon>Heterotrichida</taxon>
        <taxon>Stentoridae</taxon>
        <taxon>Stentor</taxon>
    </lineage>
</organism>
<name>A0A1R2AMA5_9CILI</name>
<evidence type="ECO:0000313" key="1">
    <source>
        <dbReference type="EMBL" id="OMJ65639.1"/>
    </source>
</evidence>
<dbReference type="AlphaFoldDB" id="A0A1R2AMA5"/>
<dbReference type="Proteomes" id="UP000187209">
    <property type="component" value="Unassembled WGS sequence"/>
</dbReference>
<dbReference type="SUPFAM" id="SSF52047">
    <property type="entry name" value="RNI-like"/>
    <property type="match status" value="1"/>
</dbReference>
<dbReference type="Gene3D" id="3.80.10.10">
    <property type="entry name" value="Ribonuclease Inhibitor"/>
    <property type="match status" value="1"/>
</dbReference>
<proteinExistence type="predicted"/>
<keyword evidence="2" id="KW-1185">Reference proteome</keyword>
<sequence length="1069" mass="124430">MSLPLKRIESENQKCIASMKRSKLSDSVYKYFFPNCLWKLILTYLDTQTLFLSISKINKYFNAFISKDFQCITSLALDSDTLITFEKDNLSTKSNHFFKKNHKIKKYTIYLKKKSAKSDKKLLRRILISVSYAKELKIISESHEIINYYFERHPIFNLKTLKIRITKAKANFESLVNLISNFDRDYYNSGKAKIPRMKSLKKISLSSDSFDYNNTKIDAFFQSVSNLDITEISIRPINIANPDTYYLLNIDNFSLKLMKLKLPVHIKFTAKAISGICYLLKNSKCLQCLCLNSEIVDKSNDFSLALKNNIVIRKLRLFDYIKNFYEVIVVLSSLKTTNIKYLSLLAHYDGFEGSNEFLLHLADIFRKNTIETILIDLKNAPLAYLNEVANLVVSAASCSLENFAKFKIKYFIYYQQFIPKVFPECCHYLFYQIFTEATRKSIGRAPSNLPELFFQNPIKFSTKNNVNRQNLSCLYYLLLPCCQSIKALSLKSIEIDLNNFLFLKILEVLPNLSKLKIFVSNNDSVDFLFFDALRKNSKNLKTLKLIFQSSGFNWGKNHSYWLTELNLKNISLYHLNFEDIQIFPISSNTKYLKLFKVCFQRDSFQNFIKSLVIPSALYGLDIQGISFEDADKSHFQQINSLLLILSAQPLLNYIRIQIDNLRKITDLNSYRLVIDESKRFINAHPALYDFSVHYNIGNNYILDYSLEIIRILKSSKINVLNFYDIRKENLEYLIEKKNLNQHEDREKAETIFNSVRIDNGVFSHAMQIILSELINENYGEKICKMVFNKGPETEKLYFNGFSNKLLINLNFYLNSLIYFSNLKFLSLEKIKINAAVSKVLLKILLQLPNCRKIALSDMNINLLQFYWLSSAVNLEVLKLSSVTFKNAGVFSLFYGLYESSKIRSLYLSNIKFIPCSKVNNIQLICNTFKNSNLTKLKIGGYSSLDASDCNYIIKSFENCKKICFYDKCENSAIYRLVELALKNSIQLKFNKKWWNIDKVKLKSCLSIKSEMISENELVFLGKIIDLGLLTNLKRIEIIDDCESDFSLLKPFEVILKKWGLRKRRLIYGE</sequence>
<gene>
    <name evidence="1" type="ORF">SteCoe_37865</name>
</gene>